<evidence type="ECO:0008006" key="4">
    <source>
        <dbReference type="Google" id="ProtNLM"/>
    </source>
</evidence>
<keyword evidence="3" id="KW-1185">Reference proteome</keyword>
<organism evidence="2 3">
    <name type="scientific">Cytobacillus purgationiresistens</name>
    <dbReference type="NCBI Taxonomy" id="863449"/>
    <lineage>
        <taxon>Bacteria</taxon>
        <taxon>Bacillati</taxon>
        <taxon>Bacillota</taxon>
        <taxon>Bacilli</taxon>
        <taxon>Bacillales</taxon>
        <taxon>Bacillaceae</taxon>
        <taxon>Cytobacillus</taxon>
    </lineage>
</organism>
<sequence length="96" mass="10279">MLLNITFAALIGGLVGAAGHIQKVGKLIRPRVTKRFIYLGFLEDVLMGGLASIFLVITANPDSPIAIFILSIVAGFGGEAILRCLDLLKVKQKDDQ</sequence>
<evidence type="ECO:0000256" key="1">
    <source>
        <dbReference type="SAM" id="Phobius"/>
    </source>
</evidence>
<dbReference type="InterPro" id="IPR025353">
    <property type="entry name" value="DUF4257"/>
</dbReference>
<dbReference type="RefSeq" id="WP_307479215.1">
    <property type="nucleotide sequence ID" value="NZ_JAUSUB010000036.1"/>
</dbReference>
<proteinExistence type="predicted"/>
<comment type="caution">
    <text evidence="2">The sequence shown here is derived from an EMBL/GenBank/DDBJ whole genome shotgun (WGS) entry which is preliminary data.</text>
</comment>
<feature type="transmembrane region" description="Helical" evidence="1">
    <location>
        <begin position="65"/>
        <end position="85"/>
    </location>
</feature>
<dbReference type="EMBL" id="JAUSUB010000036">
    <property type="protein sequence ID" value="MDQ0273283.1"/>
    <property type="molecule type" value="Genomic_DNA"/>
</dbReference>
<accession>A0ABU0APR5</accession>
<evidence type="ECO:0000313" key="2">
    <source>
        <dbReference type="EMBL" id="MDQ0273283.1"/>
    </source>
</evidence>
<feature type="transmembrane region" description="Helical" evidence="1">
    <location>
        <begin position="36"/>
        <end position="59"/>
    </location>
</feature>
<reference evidence="2 3" key="1">
    <citation type="submission" date="2023-07" db="EMBL/GenBank/DDBJ databases">
        <title>Genomic Encyclopedia of Type Strains, Phase IV (KMG-IV): sequencing the most valuable type-strain genomes for metagenomic binning, comparative biology and taxonomic classification.</title>
        <authorList>
            <person name="Goeker M."/>
        </authorList>
    </citation>
    <scope>NUCLEOTIDE SEQUENCE [LARGE SCALE GENOMIC DNA]</scope>
    <source>
        <strain evidence="2 3">DSM 23494</strain>
    </source>
</reference>
<gene>
    <name evidence="2" type="ORF">J2S17_005215</name>
</gene>
<keyword evidence="1" id="KW-0812">Transmembrane</keyword>
<name>A0ABU0APR5_9BACI</name>
<keyword evidence="1" id="KW-1133">Transmembrane helix</keyword>
<protein>
    <recommendedName>
        <fullName evidence="4">DUF4257 domain-containing protein</fullName>
    </recommendedName>
</protein>
<feature type="transmembrane region" description="Helical" evidence="1">
    <location>
        <begin position="6"/>
        <end position="24"/>
    </location>
</feature>
<keyword evidence="1" id="KW-0472">Membrane</keyword>
<evidence type="ECO:0000313" key="3">
    <source>
        <dbReference type="Proteomes" id="UP001238088"/>
    </source>
</evidence>
<dbReference type="Proteomes" id="UP001238088">
    <property type="component" value="Unassembled WGS sequence"/>
</dbReference>
<dbReference type="Pfam" id="PF14074">
    <property type="entry name" value="DUF4257"/>
    <property type="match status" value="1"/>
</dbReference>